<protein>
    <recommendedName>
        <fullName evidence="3">Beta-ketoacyl synthase N-terminal domain-containing protein</fullName>
    </recommendedName>
</protein>
<dbReference type="OrthoDB" id="7004682at2"/>
<dbReference type="RefSeq" id="WP_005676189.1">
    <property type="nucleotide sequence ID" value="NZ_CP015232.1"/>
</dbReference>
<evidence type="ECO:0000313" key="1">
    <source>
        <dbReference type="EMBL" id="ANP43429.1"/>
    </source>
</evidence>
<dbReference type="Gene3D" id="3.40.47.10">
    <property type="match status" value="1"/>
</dbReference>
<dbReference type="GO" id="GO:0016746">
    <property type="term" value="F:acyltransferase activity"/>
    <property type="evidence" value="ECO:0007669"/>
    <property type="project" value="InterPro"/>
</dbReference>
<keyword evidence="1" id="KW-0614">Plasmid</keyword>
<dbReference type="EMBL" id="CP015232">
    <property type="protein sequence ID" value="ANP43429.1"/>
    <property type="molecule type" value="Genomic_DNA"/>
</dbReference>
<dbReference type="AlphaFoldDB" id="A0A1B1AA41"/>
<organism evidence="1 2">
    <name type="scientific">Tritonibacter mobilis F1926</name>
    <dbReference type="NCBI Taxonomy" id="1265309"/>
    <lineage>
        <taxon>Bacteria</taxon>
        <taxon>Pseudomonadati</taxon>
        <taxon>Pseudomonadota</taxon>
        <taxon>Alphaproteobacteria</taxon>
        <taxon>Rhodobacterales</taxon>
        <taxon>Paracoccaceae</taxon>
        <taxon>Tritonibacter</taxon>
    </lineage>
</organism>
<proteinExistence type="predicted"/>
<evidence type="ECO:0000313" key="2">
    <source>
        <dbReference type="Proteomes" id="UP000013243"/>
    </source>
</evidence>
<dbReference type="InterPro" id="IPR016039">
    <property type="entry name" value="Thiolase-like"/>
</dbReference>
<dbReference type="KEGG" id="rmb:K529_021985"/>
<name>A0A1B1AA41_9RHOB</name>
<dbReference type="Proteomes" id="UP000013243">
    <property type="component" value="Plasmid unnamed2"/>
</dbReference>
<reference evidence="1 2" key="1">
    <citation type="journal article" date="2016" name="ISME J.">
        <title>Global occurrence and heterogeneity of the Roseobacter-clade species Ruegeria mobilis.</title>
        <authorList>
            <person name="Sonnenschein E."/>
            <person name="Gram L."/>
        </authorList>
    </citation>
    <scope>NUCLEOTIDE SEQUENCE [LARGE SCALE GENOMIC DNA]</scope>
    <source>
        <strain evidence="1 2">F1926</strain>
        <plasmid evidence="1 2">unnamed2</plasmid>
    </source>
</reference>
<dbReference type="GeneID" id="28252566"/>
<gene>
    <name evidence="1" type="ORF">K529_021985</name>
</gene>
<evidence type="ECO:0008006" key="3">
    <source>
        <dbReference type="Google" id="ProtNLM"/>
    </source>
</evidence>
<geneLocation type="plasmid" evidence="1 2">
    <name>unnamed2</name>
</geneLocation>
<accession>A0A1B1AA41</accession>
<dbReference type="SUPFAM" id="SSF53901">
    <property type="entry name" value="Thiolase-like"/>
    <property type="match status" value="1"/>
</dbReference>
<sequence>MTLRLDPKNLVGGSFGGLEEPVEDAADQHAYWEDFNTRFFRSNGQEYDSARQSNVANWLAAPDRASFAAMAGALLEQLQQNDALDDIDLVLLAHWMPDLHLGTSVTNFALHRLGIADGFGFAISDRGLSAPLFAMDCAARYLRRQGRRALVMTMDQKHLLYQSDTVAALQPENSASLMVLEAGTGPGLRYCGYRRHINVESGDLPAVMDATCRDLGLKPEATVLIADNELEGLGEGFAGWCATQPSQMCAAPLRSLMSLPEPGNCLLLTRQDREVCVVGLAQDDGSA</sequence>